<keyword evidence="3" id="KW-1185">Reference proteome</keyword>
<comment type="caution">
    <text evidence="2">The sequence shown here is derived from an EMBL/GenBank/DDBJ whole genome shotgun (WGS) entry which is preliminary data.</text>
</comment>
<dbReference type="EMBL" id="PUHQ01000047">
    <property type="protein sequence ID" value="KAG0660114.1"/>
    <property type="molecule type" value="Genomic_DNA"/>
</dbReference>
<evidence type="ECO:0000313" key="3">
    <source>
        <dbReference type="Proteomes" id="UP000777482"/>
    </source>
</evidence>
<evidence type="ECO:0000256" key="1">
    <source>
        <dbReference type="SAM" id="MobiDB-lite"/>
    </source>
</evidence>
<name>A0A9P7B5T2_RHOMI</name>
<sequence length="275" mass="30452">MAWTSLDSALVHEDVFAEVTIDKLDTLSPAQLAIAAGRDDLDFLTKFRAGMDFLDRRSSFRAHCADQTSGTVPDPSGGLFFAPLEYDLPDNPDEYTPTMLLLLPFNRKNSNDDLVQEAAARFRDLALTHQTRGPTPSLPSTTPSRNPSPTPEPTLSFPALSCSFAFAELHAPREIESIQVEVTGDNKLVIPEQGYTLLTVPREEVQKFDVQTDHQDCTIMELKAGKALLGQSEEPDCSIRLNFGQIDRDEPVFASMERRIAAWVEPPGGSLDFQR</sequence>
<dbReference type="Proteomes" id="UP000777482">
    <property type="component" value="Unassembled WGS sequence"/>
</dbReference>
<evidence type="ECO:0000313" key="2">
    <source>
        <dbReference type="EMBL" id="KAG0660114.1"/>
    </source>
</evidence>
<protein>
    <submittedName>
        <fullName evidence="2">Uncharacterized protein</fullName>
    </submittedName>
</protein>
<proteinExistence type="predicted"/>
<accession>A0A9P7B5T2</accession>
<gene>
    <name evidence="2" type="ORF">C6P46_004744</name>
</gene>
<feature type="compositionally biased region" description="Low complexity" evidence="1">
    <location>
        <begin position="134"/>
        <end position="145"/>
    </location>
</feature>
<dbReference type="AlphaFoldDB" id="A0A9P7B5T2"/>
<reference evidence="2 3" key="1">
    <citation type="submission" date="2020-11" db="EMBL/GenBank/DDBJ databases">
        <title>Kefir isolates.</title>
        <authorList>
            <person name="Marcisauskas S."/>
            <person name="Kim Y."/>
            <person name="Blasche S."/>
        </authorList>
    </citation>
    <scope>NUCLEOTIDE SEQUENCE [LARGE SCALE GENOMIC DNA]</scope>
    <source>
        <strain evidence="2 3">KR</strain>
    </source>
</reference>
<feature type="region of interest" description="Disordered" evidence="1">
    <location>
        <begin position="128"/>
        <end position="154"/>
    </location>
</feature>
<organism evidence="2 3">
    <name type="scientific">Rhodotorula mucilaginosa</name>
    <name type="common">Yeast</name>
    <name type="synonym">Rhodotorula rubra</name>
    <dbReference type="NCBI Taxonomy" id="5537"/>
    <lineage>
        <taxon>Eukaryota</taxon>
        <taxon>Fungi</taxon>
        <taxon>Dikarya</taxon>
        <taxon>Basidiomycota</taxon>
        <taxon>Pucciniomycotina</taxon>
        <taxon>Microbotryomycetes</taxon>
        <taxon>Sporidiobolales</taxon>
        <taxon>Sporidiobolaceae</taxon>
        <taxon>Rhodotorula</taxon>
    </lineage>
</organism>
<dbReference type="OrthoDB" id="2523494at2759"/>